<comment type="similarity">
    <text evidence="1">Belongs to the universal ribosomal protein uL15 family.</text>
</comment>
<dbReference type="SUPFAM" id="SSF52080">
    <property type="entry name" value="Ribosomal proteins L15p and L18e"/>
    <property type="match status" value="1"/>
</dbReference>
<evidence type="ECO:0000256" key="1">
    <source>
        <dbReference type="ARBA" id="ARBA00007320"/>
    </source>
</evidence>
<dbReference type="EMBL" id="KT007046">
    <property type="protein sequence ID" value="AKQ04705.1"/>
    <property type="molecule type" value="Genomic_DNA"/>
</dbReference>
<organism evidence="7">
    <name type="scientific">uncultured Gemmatimonadetes bacterium Rifle_16ft_4_minimus_7</name>
    <dbReference type="NCBI Taxonomy" id="1665098"/>
    <lineage>
        <taxon>Bacteria</taxon>
        <taxon>Pseudomonadati</taxon>
        <taxon>Gemmatimonadota</taxon>
        <taxon>environmental samples</taxon>
    </lineage>
</organism>
<keyword evidence="2 7" id="KW-0689">Ribosomal protein</keyword>
<evidence type="ECO:0000259" key="6">
    <source>
        <dbReference type="Pfam" id="PF00828"/>
    </source>
</evidence>
<dbReference type="PANTHER" id="PTHR12934">
    <property type="entry name" value="50S RIBOSOMAL PROTEIN L15"/>
    <property type="match status" value="1"/>
</dbReference>
<dbReference type="PANTHER" id="PTHR12934:SF11">
    <property type="entry name" value="LARGE RIBOSOMAL SUBUNIT PROTEIN UL15M"/>
    <property type="match status" value="1"/>
</dbReference>
<dbReference type="Pfam" id="PF00828">
    <property type="entry name" value="Ribosomal_L27A"/>
    <property type="match status" value="1"/>
</dbReference>
<dbReference type="GO" id="GO:0006412">
    <property type="term" value="P:translation"/>
    <property type="evidence" value="ECO:0007669"/>
    <property type="project" value="InterPro"/>
</dbReference>
<name>A0A0H4TCU0_9BACT</name>
<proteinExistence type="inferred from homology"/>
<evidence type="ECO:0000256" key="3">
    <source>
        <dbReference type="ARBA" id="ARBA00023274"/>
    </source>
</evidence>
<protein>
    <recommendedName>
        <fullName evidence="4 5">50S ribosomal protein L15</fullName>
    </recommendedName>
</protein>
<evidence type="ECO:0000256" key="2">
    <source>
        <dbReference type="ARBA" id="ARBA00022980"/>
    </source>
</evidence>
<dbReference type="InterPro" id="IPR021131">
    <property type="entry name" value="Ribosomal_uL15/eL18"/>
</dbReference>
<dbReference type="GO" id="GO:0003735">
    <property type="term" value="F:structural constituent of ribosome"/>
    <property type="evidence" value="ECO:0007669"/>
    <property type="project" value="InterPro"/>
</dbReference>
<feature type="domain" description="Large ribosomal subunit protein uL15/eL18" evidence="6">
    <location>
        <begin position="22"/>
        <end position="88"/>
    </location>
</feature>
<evidence type="ECO:0000256" key="4">
    <source>
        <dbReference type="ARBA" id="ARBA00035497"/>
    </source>
</evidence>
<reference evidence="7" key="1">
    <citation type="journal article" date="2015" name="ISME J.">
        <title>Aquifer environment selects for microbial species cohorts in sediment and groundwater.</title>
        <authorList>
            <person name="Hug L.A."/>
            <person name="Thomas B.C."/>
            <person name="Brown C.T."/>
            <person name="Frischkorn K.R."/>
            <person name="Williams K.H."/>
            <person name="Tringe S.G."/>
            <person name="Banfield J.F."/>
        </authorList>
    </citation>
    <scope>NUCLEOTIDE SEQUENCE</scope>
</reference>
<accession>A0A0H4TCU0</accession>
<dbReference type="InterPro" id="IPR036227">
    <property type="entry name" value="Ribosomal_uL15/eL18_sf"/>
</dbReference>
<evidence type="ECO:0000256" key="5">
    <source>
        <dbReference type="RuleBase" id="RU003889"/>
    </source>
</evidence>
<dbReference type="AlphaFoldDB" id="A0A0H4TCU0"/>
<dbReference type="GO" id="GO:0022625">
    <property type="term" value="C:cytosolic large ribosomal subunit"/>
    <property type="evidence" value="ECO:0007669"/>
    <property type="project" value="TreeGrafter"/>
</dbReference>
<dbReference type="Gene3D" id="3.100.10.10">
    <property type="match status" value="1"/>
</dbReference>
<evidence type="ECO:0000313" key="7">
    <source>
        <dbReference type="EMBL" id="AKQ04705.1"/>
    </source>
</evidence>
<sequence length="90" mass="9529">MPLIRRVPKRGFTNPFRTPAQVVNLRQLVKLSSDEVTPATLVAAGLVSRADDPVKILGVGEVARAYVVKGCAASAGARKKIEQAGGRFEG</sequence>
<keyword evidence="3" id="KW-0687">Ribonucleoprotein</keyword>
<dbReference type="InterPro" id="IPR005749">
    <property type="entry name" value="Ribosomal_uL15_bac-type"/>
</dbReference>
<gene>
    <name evidence="7" type="primary">rplO</name>
</gene>